<dbReference type="EnsemblMetazoa" id="XM_038210789.1">
    <property type="protein sequence ID" value="XP_038066717.1"/>
    <property type="gene ID" value="LOC119736780"/>
</dbReference>
<dbReference type="PANTHER" id="PTHR46730:SF1">
    <property type="entry name" value="PLAT DOMAIN-CONTAINING PROTEIN"/>
    <property type="match status" value="1"/>
</dbReference>
<dbReference type="OMA" id="WPTETEY"/>
<evidence type="ECO:0000256" key="1">
    <source>
        <dbReference type="ARBA" id="ARBA00004370"/>
    </source>
</evidence>
<sequence length="780" mass="85896">MTSPVIDSARWRPLNGQNDAVKTQWRIYSKSATGRWERRPKEEWEEFSRTPPDRANFVIDPGFFQESTTYLLKLIGSRNPDFSNAGSVSEEADVNNRPHNGTCSIAPLEGEALTTDFSISCEGWMDVPEDLPLSYTFKVDNGGASSIRTIHASTRPELDRPTKLNQGLPENDYVVRITIDVTDRLGCFKTVDLQVKVLPPDNSTDVTGQLKTIESNMENLFADAKMGSAANLVIAAADFLNTANNGTESSNTDVVDPDASEERTKMRGNMAEMLSEAQVGTVEGVQQLSSAMAAVTKVPQEVSQNARTRLLGSMEGYSKVLQNNSRSNDPISVEMLEAATAVCMEVVENIVEATHSTGVEEAVDGSGIDNMKKSEEVVDRLASAISAKMVLGQSDVEVLSSKSTLILARSPVLWISNKTFSSGDGNNVQLPLYEDLFQDTDNYTAVTQKFIMRDRNTKVFATGAQEVNSMVVSLTLINDTDQSPLVVANTSSPIQISVVRNKDHLTVNGSSTEKVVYVNRTAPVGGKMVVHQIDVPSRNALSLEVRSLGTDDMQKGSSYDVILYVFLRQGGNPSLEIHDLNCTLRQRVTVEEDYIPSNESWDLGYSTVLSNDSQTRCFFVSDQLDILGNGGLLSLQYGVNHEVSLSSNAMDESDKTSSESLDNRRFHPMYYALTSSLYTCLAIGDTQTQWSTRGCEVGENSTDTMTQCFCNHLTMFGGGLKIPINHIDLSDSAFLKLDENPVVFIFMICCLSLYLLVIIWARKVDKRDIVKVYLQWQGPL</sequence>
<dbReference type="AlphaFoldDB" id="A0A914ASH2"/>
<dbReference type="InterPro" id="IPR000203">
    <property type="entry name" value="GPS"/>
</dbReference>
<dbReference type="GO" id="GO:0005261">
    <property type="term" value="F:monoatomic cation channel activity"/>
    <property type="evidence" value="ECO:0007669"/>
    <property type="project" value="TreeGrafter"/>
</dbReference>
<evidence type="ECO:0000256" key="4">
    <source>
        <dbReference type="ARBA" id="ARBA00022737"/>
    </source>
</evidence>
<evidence type="ECO:0000256" key="6">
    <source>
        <dbReference type="ARBA" id="ARBA00023136"/>
    </source>
</evidence>
<name>A0A914ASH2_PATMI</name>
<accession>A0A914ASH2</accession>
<evidence type="ECO:0000256" key="5">
    <source>
        <dbReference type="ARBA" id="ARBA00022989"/>
    </source>
</evidence>
<keyword evidence="3 7" id="KW-0812">Transmembrane</keyword>
<comment type="similarity">
    <text evidence="2">Belongs to the polycystin family.</text>
</comment>
<dbReference type="PANTHER" id="PTHR46730">
    <property type="entry name" value="POLYCYSTIN-1"/>
    <property type="match status" value="1"/>
</dbReference>
<comment type="subcellular location">
    <subcellularLocation>
        <location evidence="1">Membrane</location>
    </subcellularLocation>
</comment>
<dbReference type="PROSITE" id="PS51111">
    <property type="entry name" value="REJ"/>
    <property type="match status" value="1"/>
</dbReference>
<evidence type="ECO:0000256" key="7">
    <source>
        <dbReference type="SAM" id="Phobius"/>
    </source>
</evidence>
<dbReference type="InterPro" id="IPR014010">
    <property type="entry name" value="REJ_dom"/>
</dbReference>
<evidence type="ECO:0000313" key="10">
    <source>
        <dbReference type="Proteomes" id="UP000887568"/>
    </source>
</evidence>
<dbReference type="InterPro" id="IPR002859">
    <property type="entry name" value="PKD/REJ-like"/>
</dbReference>
<proteinExistence type="inferred from homology"/>
<feature type="transmembrane region" description="Helical" evidence="7">
    <location>
        <begin position="742"/>
        <end position="761"/>
    </location>
</feature>
<dbReference type="Gene3D" id="2.60.220.50">
    <property type="match status" value="1"/>
</dbReference>
<dbReference type="RefSeq" id="XP_038066717.1">
    <property type="nucleotide sequence ID" value="XM_038210789.1"/>
</dbReference>
<dbReference type="Pfam" id="PF01825">
    <property type="entry name" value="GPS"/>
    <property type="match status" value="1"/>
</dbReference>
<dbReference type="InterPro" id="IPR046338">
    <property type="entry name" value="GAIN_dom_sf"/>
</dbReference>
<protein>
    <recommendedName>
        <fullName evidence="8">REJ domain-containing protein</fullName>
    </recommendedName>
</protein>
<evidence type="ECO:0000259" key="8">
    <source>
        <dbReference type="PROSITE" id="PS51111"/>
    </source>
</evidence>
<evidence type="ECO:0000256" key="2">
    <source>
        <dbReference type="ARBA" id="ARBA00007200"/>
    </source>
</evidence>
<dbReference type="GO" id="GO:0006816">
    <property type="term" value="P:calcium ion transport"/>
    <property type="evidence" value="ECO:0007669"/>
    <property type="project" value="TreeGrafter"/>
</dbReference>
<keyword evidence="10" id="KW-1185">Reference proteome</keyword>
<dbReference type="Proteomes" id="UP000887568">
    <property type="component" value="Unplaced"/>
</dbReference>
<evidence type="ECO:0000313" key="9">
    <source>
        <dbReference type="EnsemblMetazoa" id="XP_038066717.1"/>
    </source>
</evidence>
<evidence type="ECO:0000256" key="3">
    <source>
        <dbReference type="ARBA" id="ARBA00022692"/>
    </source>
</evidence>
<dbReference type="GO" id="GO:0005886">
    <property type="term" value="C:plasma membrane"/>
    <property type="evidence" value="ECO:0007669"/>
    <property type="project" value="TreeGrafter"/>
</dbReference>
<keyword evidence="5 7" id="KW-1133">Transmembrane helix</keyword>
<keyword evidence="4" id="KW-0677">Repeat</keyword>
<dbReference type="Pfam" id="PF02010">
    <property type="entry name" value="REJ"/>
    <property type="match status" value="1"/>
</dbReference>
<dbReference type="OrthoDB" id="10039908at2759"/>
<reference evidence="9" key="1">
    <citation type="submission" date="2022-11" db="UniProtKB">
        <authorList>
            <consortium name="EnsemblMetazoa"/>
        </authorList>
    </citation>
    <scope>IDENTIFICATION</scope>
</reference>
<dbReference type="GeneID" id="119736780"/>
<dbReference type="SMART" id="SM00303">
    <property type="entry name" value="GPS"/>
    <property type="match status" value="1"/>
</dbReference>
<keyword evidence="6 7" id="KW-0472">Membrane</keyword>
<feature type="domain" description="REJ" evidence="8">
    <location>
        <begin position="1"/>
        <end position="186"/>
    </location>
</feature>
<organism evidence="9 10">
    <name type="scientific">Patiria miniata</name>
    <name type="common">Bat star</name>
    <name type="synonym">Asterina miniata</name>
    <dbReference type="NCBI Taxonomy" id="46514"/>
    <lineage>
        <taxon>Eukaryota</taxon>
        <taxon>Metazoa</taxon>
        <taxon>Echinodermata</taxon>
        <taxon>Eleutherozoa</taxon>
        <taxon>Asterozoa</taxon>
        <taxon>Asteroidea</taxon>
        <taxon>Valvatacea</taxon>
        <taxon>Valvatida</taxon>
        <taxon>Asterinidae</taxon>
        <taxon>Patiria</taxon>
    </lineage>
</organism>